<dbReference type="InterPro" id="IPR027580">
    <property type="entry name" value="EXLDI"/>
</dbReference>
<keyword evidence="2" id="KW-1185">Reference proteome</keyword>
<protein>
    <recommendedName>
        <fullName evidence="3">EXLDI protein</fullName>
    </recommendedName>
</protein>
<comment type="caution">
    <text evidence="1">The sequence shown here is derived from an EMBL/GenBank/DDBJ whole genome shotgun (WGS) entry which is preliminary data.</text>
</comment>
<sequence>MPNKTIYVSDEDLPLFKRAQELAGGSLSAAIGTALRRFVDVEEGREQGFGEVIVRVGVGVGRKQRFVGVLLAEWGRSMGDLVEVYRVYRSRSGKFVVHLKKSPTWRTGAAGEEEGDWLKGLMDWRSLLGIGEQTWSFTQGEARLEVVGTLEELAEKVPEDLYKMVAAVAEQPPVEDLDI</sequence>
<dbReference type="EMBL" id="BSTX01000003">
    <property type="protein sequence ID" value="GLZ79554.1"/>
    <property type="molecule type" value="Genomic_DNA"/>
</dbReference>
<dbReference type="NCBIfam" id="TIGR04342">
    <property type="entry name" value="EXLDI"/>
    <property type="match status" value="1"/>
</dbReference>
<organism evidence="1 2">
    <name type="scientific">Actinorhabdospora filicis</name>
    <dbReference type="NCBI Taxonomy" id="1785913"/>
    <lineage>
        <taxon>Bacteria</taxon>
        <taxon>Bacillati</taxon>
        <taxon>Actinomycetota</taxon>
        <taxon>Actinomycetes</taxon>
        <taxon>Micromonosporales</taxon>
        <taxon>Micromonosporaceae</taxon>
        <taxon>Actinorhabdospora</taxon>
    </lineage>
</organism>
<dbReference type="Proteomes" id="UP001165079">
    <property type="component" value="Unassembled WGS sequence"/>
</dbReference>
<evidence type="ECO:0000313" key="1">
    <source>
        <dbReference type="EMBL" id="GLZ79554.1"/>
    </source>
</evidence>
<evidence type="ECO:0000313" key="2">
    <source>
        <dbReference type="Proteomes" id="UP001165079"/>
    </source>
</evidence>
<gene>
    <name evidence="1" type="ORF">Afil01_43610</name>
</gene>
<name>A0A9W6SPB9_9ACTN</name>
<dbReference type="AlphaFoldDB" id="A0A9W6SPB9"/>
<evidence type="ECO:0008006" key="3">
    <source>
        <dbReference type="Google" id="ProtNLM"/>
    </source>
</evidence>
<accession>A0A9W6SPB9</accession>
<dbReference type="RefSeq" id="WP_285664707.1">
    <property type="nucleotide sequence ID" value="NZ_BSTX01000003.1"/>
</dbReference>
<proteinExistence type="predicted"/>
<reference evidence="1" key="1">
    <citation type="submission" date="2023-03" db="EMBL/GenBank/DDBJ databases">
        <title>Actinorhabdospora filicis NBRC 111898.</title>
        <authorList>
            <person name="Ichikawa N."/>
            <person name="Sato H."/>
            <person name="Tonouchi N."/>
        </authorList>
    </citation>
    <scope>NUCLEOTIDE SEQUENCE</scope>
    <source>
        <strain evidence="1">NBRC 111898</strain>
    </source>
</reference>